<keyword evidence="3" id="KW-0963">Cytoplasm</keyword>
<dbReference type="AlphaFoldDB" id="A0A4R8IPL4"/>
<evidence type="ECO:0000256" key="3">
    <source>
        <dbReference type="ARBA" id="ARBA00022490"/>
    </source>
</evidence>
<evidence type="ECO:0000313" key="6">
    <source>
        <dbReference type="Proteomes" id="UP000294914"/>
    </source>
</evidence>
<comment type="similarity">
    <text evidence="2">Belongs to the DsrC/TusE family.</text>
</comment>
<dbReference type="NCBIfam" id="TIGR03342">
    <property type="entry name" value="dsrC_tusE_dsvC"/>
    <property type="match status" value="1"/>
</dbReference>
<reference evidence="5 6" key="1">
    <citation type="submission" date="2019-03" db="EMBL/GenBank/DDBJ databases">
        <title>Genomic Encyclopedia of Type Strains, Phase IV (KMG-IV): sequencing the most valuable type-strain genomes for metagenomic binning, comparative biology and taxonomic classification.</title>
        <authorList>
            <person name="Goeker M."/>
        </authorList>
    </citation>
    <scope>NUCLEOTIDE SEQUENCE [LARGE SCALE GENOMIC DNA]</scope>
    <source>
        <strain evidence="5 6">DSM 16326</strain>
    </source>
</reference>
<evidence type="ECO:0000313" key="5">
    <source>
        <dbReference type="EMBL" id="TDY02871.1"/>
    </source>
</evidence>
<proteinExistence type="inferred from homology"/>
<dbReference type="InterPro" id="IPR025526">
    <property type="entry name" value="DsrC-like_dom_sf"/>
</dbReference>
<dbReference type="SUPFAM" id="SSF69721">
    <property type="entry name" value="DsrC, the gamma subunit of dissimilatory sulfite reductase"/>
    <property type="match status" value="1"/>
</dbReference>
<dbReference type="PANTHER" id="PTHR37010">
    <property type="entry name" value="SULFURTRANSFERASE TUSE"/>
    <property type="match status" value="1"/>
</dbReference>
<protein>
    <submittedName>
        <fullName evidence="5">tRNA 2-thiouridine synthesizing protein E</fullName>
    </submittedName>
</protein>
<name>A0A4R8IPL4_9GAMM</name>
<feature type="region of interest" description="Disordered" evidence="4">
    <location>
        <begin position="1"/>
        <end position="29"/>
    </location>
</feature>
<gene>
    <name evidence="5" type="ORF">EDC23_1255</name>
</gene>
<feature type="compositionally biased region" description="Basic and acidic residues" evidence="4">
    <location>
        <begin position="18"/>
        <end position="29"/>
    </location>
</feature>
<comment type="subcellular location">
    <subcellularLocation>
        <location evidence="1">Cytoplasm</location>
    </subcellularLocation>
</comment>
<evidence type="ECO:0000256" key="2">
    <source>
        <dbReference type="ARBA" id="ARBA00005718"/>
    </source>
</evidence>
<dbReference type="InterPro" id="IPR042072">
    <property type="entry name" value="DsrC-like_C"/>
</dbReference>
<dbReference type="GO" id="GO:0097163">
    <property type="term" value="F:sulfur carrier activity"/>
    <property type="evidence" value="ECO:0007669"/>
    <property type="project" value="TreeGrafter"/>
</dbReference>
<dbReference type="Gene3D" id="1.10.10.370">
    <property type="entry name" value="DsrC-like protein, C-terminal domain"/>
    <property type="match status" value="1"/>
</dbReference>
<comment type="caution">
    <text evidence="5">The sequence shown here is derived from an EMBL/GenBank/DDBJ whole genome shotgun (WGS) entry which is preliminary data.</text>
</comment>
<dbReference type="InterPro" id="IPR007453">
    <property type="entry name" value="DsrC/TusE"/>
</dbReference>
<dbReference type="GO" id="GO:0002143">
    <property type="term" value="P:tRNA wobble position uridine thiolation"/>
    <property type="evidence" value="ECO:0007669"/>
    <property type="project" value="TreeGrafter"/>
</dbReference>
<evidence type="ECO:0000256" key="1">
    <source>
        <dbReference type="ARBA" id="ARBA00004496"/>
    </source>
</evidence>
<evidence type="ECO:0000256" key="4">
    <source>
        <dbReference type="SAM" id="MobiDB-lite"/>
    </source>
</evidence>
<dbReference type="Proteomes" id="UP000294914">
    <property type="component" value="Unassembled WGS sequence"/>
</dbReference>
<dbReference type="PANTHER" id="PTHR37010:SF1">
    <property type="entry name" value="SULFURTRANSFERASE TUSE"/>
    <property type="match status" value="1"/>
</dbReference>
<dbReference type="RefSeq" id="WP_134082134.1">
    <property type="nucleotide sequence ID" value="NZ_SOQX01000002.1"/>
</dbReference>
<accession>A0A4R8IPL4</accession>
<dbReference type="EMBL" id="SOQX01000002">
    <property type="protein sequence ID" value="TDY02871.1"/>
    <property type="molecule type" value="Genomic_DNA"/>
</dbReference>
<organism evidence="5 6">
    <name type="scientific">Thiohalophilus thiocyanatoxydans</name>
    <dbReference type="NCBI Taxonomy" id="381308"/>
    <lineage>
        <taxon>Bacteria</taxon>
        <taxon>Pseudomonadati</taxon>
        <taxon>Pseudomonadota</taxon>
        <taxon>Gammaproteobacteria</taxon>
        <taxon>Thiohalomonadales</taxon>
        <taxon>Thiohalophilaceae</taxon>
        <taxon>Thiohalophilus</taxon>
    </lineage>
</organism>
<sequence>MTQYAIQARDSEPTGYDTPERHTELHEQDWNREKSTALAANEGIALNDDHWNVIMYLRKQYLEQGSPRHARSLARELDRYFVLKGGSRYLRQLFTGGPVTQGSRLANLRAPANTTDLSFGTNF</sequence>
<dbReference type="Pfam" id="PF04358">
    <property type="entry name" value="DsrC"/>
    <property type="match status" value="1"/>
</dbReference>
<dbReference type="GO" id="GO:0005737">
    <property type="term" value="C:cytoplasm"/>
    <property type="evidence" value="ECO:0007669"/>
    <property type="project" value="UniProtKB-SubCell"/>
</dbReference>
<dbReference type="OrthoDB" id="9786347at2"/>
<keyword evidence="6" id="KW-1185">Reference proteome</keyword>